<accession>A0A414WPY6</accession>
<comment type="caution">
    <text evidence="2">The sequence shown here is derived from an EMBL/GenBank/DDBJ whole genome shotgun (WGS) entry which is preliminary data.</text>
</comment>
<organism evidence="2 3">
    <name type="scientific">Phocaeicola plebeius</name>
    <dbReference type="NCBI Taxonomy" id="310297"/>
    <lineage>
        <taxon>Bacteria</taxon>
        <taxon>Pseudomonadati</taxon>
        <taxon>Bacteroidota</taxon>
        <taxon>Bacteroidia</taxon>
        <taxon>Bacteroidales</taxon>
        <taxon>Bacteroidaceae</taxon>
        <taxon>Phocaeicola</taxon>
    </lineage>
</organism>
<reference evidence="2 3" key="1">
    <citation type="submission" date="2018-08" db="EMBL/GenBank/DDBJ databases">
        <title>A genome reference for cultivated species of the human gut microbiota.</title>
        <authorList>
            <person name="Zou Y."/>
            <person name="Xue W."/>
            <person name="Luo G."/>
        </authorList>
    </citation>
    <scope>NUCLEOTIDE SEQUENCE [LARGE SCALE GENOMIC DNA]</scope>
    <source>
        <strain evidence="2 3">AM17-44</strain>
    </source>
</reference>
<dbReference type="AlphaFoldDB" id="A0A414WPY6"/>
<dbReference type="EMBL" id="QRJS01000065">
    <property type="protein sequence ID" value="RHH38746.1"/>
    <property type="molecule type" value="Genomic_DNA"/>
</dbReference>
<feature type="domain" description="SF4 helicase" evidence="1">
    <location>
        <begin position="55"/>
        <end position="196"/>
    </location>
</feature>
<dbReference type="Gene3D" id="3.40.50.300">
    <property type="entry name" value="P-loop containing nucleotide triphosphate hydrolases"/>
    <property type="match status" value="1"/>
</dbReference>
<sequence length="229" mass="26288">MHLSYIPQWQKSQNIRRPFVLPCWMTNPLHSLFIEDRVLFIHTPQDLPEDVEAAIINEIAVFNRTKTIMYSQCEGGVAVIKRLMVQLSKVEDFAQSNMQLSKDFKRFTDSVKAIEKAPLYINDRQLSVAELVDNIKQVVSSTENERKRYRIVIIDDFMSLKGMIQTGIIDRAAASKLKGTLKLLATEFSVSFVIMSRKPLKETFPINALQKAFVTINGKEYIVEIIMTD</sequence>
<dbReference type="GO" id="GO:0005524">
    <property type="term" value="F:ATP binding"/>
    <property type="evidence" value="ECO:0007669"/>
    <property type="project" value="InterPro"/>
</dbReference>
<evidence type="ECO:0000313" key="3">
    <source>
        <dbReference type="Proteomes" id="UP000284998"/>
    </source>
</evidence>
<dbReference type="InterPro" id="IPR007694">
    <property type="entry name" value="DNA_helicase_DnaB-like_C"/>
</dbReference>
<dbReference type="Pfam" id="PF03796">
    <property type="entry name" value="DnaB_C"/>
    <property type="match status" value="1"/>
</dbReference>
<dbReference type="GO" id="GO:0003678">
    <property type="term" value="F:DNA helicase activity"/>
    <property type="evidence" value="ECO:0007669"/>
    <property type="project" value="InterPro"/>
</dbReference>
<evidence type="ECO:0000259" key="1">
    <source>
        <dbReference type="Pfam" id="PF03796"/>
    </source>
</evidence>
<dbReference type="Proteomes" id="UP000284998">
    <property type="component" value="Unassembled WGS sequence"/>
</dbReference>
<dbReference type="InterPro" id="IPR027417">
    <property type="entry name" value="P-loop_NTPase"/>
</dbReference>
<proteinExistence type="predicted"/>
<dbReference type="GO" id="GO:0006260">
    <property type="term" value="P:DNA replication"/>
    <property type="evidence" value="ECO:0007669"/>
    <property type="project" value="InterPro"/>
</dbReference>
<name>A0A414WPY6_9BACT</name>
<protein>
    <recommendedName>
        <fullName evidence="1">SF4 helicase domain-containing protein</fullName>
    </recommendedName>
</protein>
<evidence type="ECO:0000313" key="2">
    <source>
        <dbReference type="EMBL" id="RHH38746.1"/>
    </source>
</evidence>
<gene>
    <name evidence="2" type="ORF">DW204_14650</name>
</gene>